<dbReference type="Gene3D" id="3.40.50.10190">
    <property type="entry name" value="BRCT domain"/>
    <property type="match status" value="2"/>
</dbReference>
<evidence type="ECO:0000256" key="4">
    <source>
        <dbReference type="ARBA" id="ARBA00004906"/>
    </source>
</evidence>
<name>A0A8C5P3H3_JACJA</name>
<evidence type="ECO:0000256" key="30">
    <source>
        <dbReference type="ARBA" id="ARBA00023306"/>
    </source>
</evidence>
<dbReference type="GO" id="GO:0016604">
    <property type="term" value="C:nuclear body"/>
    <property type="evidence" value="ECO:0007669"/>
    <property type="project" value="Ensembl"/>
</dbReference>
<evidence type="ECO:0000256" key="6">
    <source>
        <dbReference type="ARBA" id="ARBA00022454"/>
    </source>
</evidence>
<reference evidence="37" key="2">
    <citation type="submission" date="2025-09" db="UniProtKB">
        <authorList>
            <consortium name="Ensembl"/>
        </authorList>
    </citation>
    <scope>IDENTIFICATION</scope>
</reference>
<dbReference type="InterPro" id="IPR001841">
    <property type="entry name" value="Znf_RING"/>
</dbReference>
<feature type="domain" description="BRCT" evidence="36">
    <location>
        <begin position="1652"/>
        <end position="1750"/>
    </location>
</feature>
<keyword evidence="17" id="KW-0276">Fatty acid metabolism</keyword>
<dbReference type="GO" id="GO:0006301">
    <property type="term" value="P:DNA damage tolerance"/>
    <property type="evidence" value="ECO:0007669"/>
    <property type="project" value="Ensembl"/>
</dbReference>
<evidence type="ECO:0000256" key="15">
    <source>
        <dbReference type="ARBA" id="ARBA00022771"/>
    </source>
</evidence>
<keyword evidence="12" id="KW-0479">Metal-binding</keyword>
<dbReference type="Pfam" id="PF00533">
    <property type="entry name" value="BRCT"/>
    <property type="match status" value="2"/>
</dbReference>
<dbReference type="GO" id="GO:0042802">
    <property type="term" value="F:identical protein binding"/>
    <property type="evidence" value="ECO:0007669"/>
    <property type="project" value="Ensembl"/>
</dbReference>
<feature type="region of interest" description="Disordered" evidence="34">
    <location>
        <begin position="791"/>
        <end position="813"/>
    </location>
</feature>
<dbReference type="GO" id="GO:0045717">
    <property type="term" value="P:negative regulation of fatty acid biosynthetic process"/>
    <property type="evidence" value="ECO:0007669"/>
    <property type="project" value="Ensembl"/>
</dbReference>
<dbReference type="GO" id="GO:0001741">
    <property type="term" value="C:XY body"/>
    <property type="evidence" value="ECO:0007669"/>
    <property type="project" value="Ensembl"/>
</dbReference>
<comment type="catalytic activity">
    <reaction evidence="1 32">
        <text>S-ubiquitinyl-[E2 ubiquitin-conjugating enzyme]-L-cysteine + [acceptor protein]-L-lysine = [E2 ubiquitin-conjugating enzyme]-L-cysteine + N(6)-ubiquitinyl-[acceptor protein]-L-lysine.</text>
        <dbReference type="EC" id="2.3.2.27"/>
    </reaction>
</comment>
<dbReference type="GO" id="GO:0044027">
    <property type="term" value="P:negative regulation of gene expression via chromosomal CpG island methylation"/>
    <property type="evidence" value="ECO:0007669"/>
    <property type="project" value="Ensembl"/>
</dbReference>
<evidence type="ECO:0000256" key="25">
    <source>
        <dbReference type="ARBA" id="ARBA00023160"/>
    </source>
</evidence>
<dbReference type="GO" id="GO:0071681">
    <property type="term" value="P:cellular response to indole-3-methanol"/>
    <property type="evidence" value="ECO:0007669"/>
    <property type="project" value="Ensembl"/>
</dbReference>
<keyword evidence="9" id="KW-0444">Lipid biosynthesis</keyword>
<keyword evidence="27 32" id="KW-0233">DNA recombination</keyword>
<dbReference type="GO" id="GO:0006633">
    <property type="term" value="P:fatty acid biosynthetic process"/>
    <property type="evidence" value="ECO:0007669"/>
    <property type="project" value="UniProtKB-KW"/>
</dbReference>
<dbReference type="SMART" id="SM00184">
    <property type="entry name" value="RING"/>
    <property type="match status" value="1"/>
</dbReference>
<feature type="compositionally biased region" description="Polar residues" evidence="34">
    <location>
        <begin position="864"/>
        <end position="876"/>
    </location>
</feature>
<feature type="region of interest" description="Disordered" evidence="34">
    <location>
        <begin position="859"/>
        <end position="976"/>
    </location>
</feature>
<dbReference type="PROSITE" id="PS50089">
    <property type="entry name" value="ZF_RING_2"/>
    <property type="match status" value="1"/>
</dbReference>
<keyword evidence="16 32" id="KW-0833">Ubl conjugation pathway</keyword>
<evidence type="ECO:0000256" key="31">
    <source>
        <dbReference type="ARBA" id="ARBA00072181"/>
    </source>
</evidence>
<dbReference type="SMART" id="SM00292">
    <property type="entry name" value="BRCT"/>
    <property type="match status" value="2"/>
</dbReference>
<evidence type="ECO:0000256" key="33">
    <source>
        <dbReference type="PROSITE-ProRule" id="PRU00175"/>
    </source>
</evidence>
<dbReference type="GO" id="GO:0008630">
    <property type="term" value="P:intrinsic apoptotic signaling pathway in response to DNA damage"/>
    <property type="evidence" value="ECO:0007669"/>
    <property type="project" value="Ensembl"/>
</dbReference>
<dbReference type="GO" id="GO:0071356">
    <property type="term" value="P:cellular response to tumor necrosis factor"/>
    <property type="evidence" value="ECO:0007669"/>
    <property type="project" value="Ensembl"/>
</dbReference>
<dbReference type="InterPro" id="IPR017907">
    <property type="entry name" value="Znf_RING_CS"/>
</dbReference>
<dbReference type="GO" id="GO:0033147">
    <property type="term" value="P:negative regulation of intracellular estrogen receptor signaling pathway"/>
    <property type="evidence" value="ECO:0007669"/>
    <property type="project" value="Ensembl"/>
</dbReference>
<evidence type="ECO:0000256" key="27">
    <source>
        <dbReference type="ARBA" id="ARBA00023172"/>
    </source>
</evidence>
<keyword evidence="8" id="KW-1017">Isopeptide bond</keyword>
<feature type="compositionally biased region" description="Acidic residues" evidence="34">
    <location>
        <begin position="1264"/>
        <end position="1281"/>
    </location>
</feature>
<dbReference type="Pfam" id="PF00097">
    <property type="entry name" value="zf-C3HC4"/>
    <property type="match status" value="1"/>
</dbReference>
<dbReference type="PRINTS" id="PR00493">
    <property type="entry name" value="BRSTCANCERI"/>
</dbReference>
<keyword evidence="23 32" id="KW-0238">DNA-binding</keyword>
<evidence type="ECO:0000256" key="34">
    <source>
        <dbReference type="SAM" id="MobiDB-lite"/>
    </source>
</evidence>
<feature type="region of interest" description="Disordered" evidence="34">
    <location>
        <begin position="1122"/>
        <end position="1158"/>
    </location>
</feature>
<dbReference type="GeneTree" id="ENSGT00440000034289"/>
<dbReference type="InterPro" id="IPR001357">
    <property type="entry name" value="BRCT_dom"/>
</dbReference>
<feature type="compositionally biased region" description="Polar residues" evidence="34">
    <location>
        <begin position="914"/>
        <end position="923"/>
    </location>
</feature>
<feature type="compositionally biased region" description="Basic and acidic residues" evidence="34">
    <location>
        <begin position="800"/>
        <end position="809"/>
    </location>
</feature>
<evidence type="ECO:0000259" key="36">
    <source>
        <dbReference type="PROSITE" id="PS50172"/>
    </source>
</evidence>
<dbReference type="Pfam" id="PF12820">
    <property type="entry name" value="BRCT_assoc"/>
    <property type="match status" value="1"/>
</dbReference>
<dbReference type="PANTHER" id="PTHR13763">
    <property type="entry name" value="BREAST CANCER TYPE 1 SUSCEPTIBILITY PROTEIN BRCA1"/>
    <property type="match status" value="1"/>
</dbReference>
<feature type="compositionally biased region" description="Polar residues" evidence="34">
    <location>
        <begin position="1406"/>
        <end position="1428"/>
    </location>
</feature>
<dbReference type="OMA" id="ATCQQSP"/>
<keyword evidence="6 32" id="KW-0158">Chromosome</keyword>
<dbReference type="GO" id="GO:0045892">
    <property type="term" value="P:negative regulation of DNA-templated transcription"/>
    <property type="evidence" value="ECO:0007669"/>
    <property type="project" value="Ensembl"/>
</dbReference>
<keyword evidence="13" id="KW-0677">Repeat</keyword>
<evidence type="ECO:0000256" key="11">
    <source>
        <dbReference type="ARBA" id="ARBA00022679"/>
    </source>
</evidence>
<feature type="region of interest" description="Disordered" evidence="34">
    <location>
        <begin position="1342"/>
        <end position="1446"/>
    </location>
</feature>
<evidence type="ECO:0000256" key="29">
    <source>
        <dbReference type="ARBA" id="ARBA00023242"/>
    </source>
</evidence>
<keyword evidence="20" id="KW-0007">Acetylation</keyword>
<keyword evidence="11" id="KW-0808">Transferase</keyword>
<feature type="compositionally biased region" description="Basic residues" evidence="34">
    <location>
        <begin position="586"/>
        <end position="601"/>
    </location>
</feature>
<evidence type="ECO:0000256" key="1">
    <source>
        <dbReference type="ARBA" id="ARBA00000900"/>
    </source>
</evidence>
<evidence type="ECO:0000256" key="28">
    <source>
        <dbReference type="ARBA" id="ARBA00023204"/>
    </source>
</evidence>
<evidence type="ECO:0000256" key="12">
    <source>
        <dbReference type="ARBA" id="ARBA00022723"/>
    </source>
</evidence>
<dbReference type="GO" id="GO:0007098">
    <property type="term" value="P:centrosome cycle"/>
    <property type="evidence" value="ECO:0007669"/>
    <property type="project" value="Ensembl"/>
</dbReference>
<proteinExistence type="predicted"/>
<protein>
    <recommendedName>
        <fullName evidence="31 32">Breast cancer type 1 susceptibility protein homolog</fullName>
        <ecNumber evidence="5 32">2.3.2.27</ecNumber>
    </recommendedName>
</protein>
<dbReference type="GO" id="GO:0043009">
    <property type="term" value="P:chordate embryonic development"/>
    <property type="evidence" value="ECO:0007669"/>
    <property type="project" value="Ensembl"/>
</dbReference>
<evidence type="ECO:0000256" key="32">
    <source>
        <dbReference type="PIRNR" id="PIRNR001734"/>
    </source>
</evidence>
<dbReference type="GO" id="GO:0070533">
    <property type="term" value="C:BRCA1-C complex"/>
    <property type="evidence" value="ECO:0007669"/>
    <property type="project" value="Ensembl"/>
</dbReference>
<dbReference type="GO" id="GO:0008270">
    <property type="term" value="F:zinc ion binding"/>
    <property type="evidence" value="ECO:0007669"/>
    <property type="project" value="UniProtKB-KW"/>
</dbReference>
<dbReference type="InterPro" id="IPR031099">
    <property type="entry name" value="BRCA1-associated"/>
</dbReference>
<dbReference type="InterPro" id="IPR011364">
    <property type="entry name" value="BRCA1"/>
</dbReference>
<dbReference type="GO" id="GO:0003713">
    <property type="term" value="F:transcription coactivator activity"/>
    <property type="evidence" value="ECO:0007669"/>
    <property type="project" value="Ensembl"/>
</dbReference>
<evidence type="ECO:0000313" key="37">
    <source>
        <dbReference type="Ensembl" id="ENSJJAP00000020279.1"/>
    </source>
</evidence>
<evidence type="ECO:0000256" key="22">
    <source>
        <dbReference type="ARBA" id="ARBA00023098"/>
    </source>
</evidence>
<keyword evidence="19" id="KW-0832">Ubl conjugation</keyword>
<dbReference type="GO" id="GO:0061630">
    <property type="term" value="F:ubiquitin protein ligase activity"/>
    <property type="evidence" value="ECO:0007669"/>
    <property type="project" value="UniProtKB-EC"/>
</dbReference>
<organism evidence="37 38">
    <name type="scientific">Jaculus jaculus</name>
    <name type="common">Lesser Egyptian jerboa</name>
    <dbReference type="NCBI Taxonomy" id="51337"/>
    <lineage>
        <taxon>Eukaryota</taxon>
        <taxon>Metazoa</taxon>
        <taxon>Chordata</taxon>
        <taxon>Craniata</taxon>
        <taxon>Vertebrata</taxon>
        <taxon>Euteleostomi</taxon>
        <taxon>Mammalia</taxon>
        <taxon>Eutheria</taxon>
        <taxon>Euarchontoglires</taxon>
        <taxon>Glires</taxon>
        <taxon>Rodentia</taxon>
        <taxon>Myomorpha</taxon>
        <taxon>Dipodoidea</taxon>
        <taxon>Dipodidae</taxon>
        <taxon>Dipodinae</taxon>
        <taxon>Jaculus</taxon>
    </lineage>
</organism>
<dbReference type="GO" id="GO:0070063">
    <property type="term" value="F:RNA polymerase binding"/>
    <property type="evidence" value="ECO:0007669"/>
    <property type="project" value="Ensembl"/>
</dbReference>
<dbReference type="SUPFAM" id="SSF52113">
    <property type="entry name" value="BRCT domain"/>
    <property type="match status" value="2"/>
</dbReference>
<dbReference type="GO" id="GO:0003684">
    <property type="term" value="F:damaged DNA binding"/>
    <property type="evidence" value="ECO:0007669"/>
    <property type="project" value="Ensembl"/>
</dbReference>
<keyword evidence="26" id="KW-0804">Transcription</keyword>
<evidence type="ECO:0000256" key="18">
    <source>
        <dbReference type="ARBA" id="ARBA00022833"/>
    </source>
</evidence>
<evidence type="ECO:0000256" key="7">
    <source>
        <dbReference type="ARBA" id="ARBA00022490"/>
    </source>
</evidence>
<dbReference type="CDD" id="cd16498">
    <property type="entry name" value="RING-HC_BRCA1"/>
    <property type="match status" value="1"/>
</dbReference>
<evidence type="ECO:0000259" key="35">
    <source>
        <dbReference type="PROSITE" id="PS50089"/>
    </source>
</evidence>
<keyword evidence="38" id="KW-1185">Reference proteome</keyword>
<evidence type="ECO:0000256" key="3">
    <source>
        <dbReference type="ARBA" id="ARBA00004496"/>
    </source>
</evidence>
<evidence type="ECO:0000256" key="8">
    <source>
        <dbReference type="ARBA" id="ARBA00022499"/>
    </source>
</evidence>
<evidence type="ECO:0000256" key="24">
    <source>
        <dbReference type="ARBA" id="ARBA00023159"/>
    </source>
</evidence>
<dbReference type="GO" id="GO:0045766">
    <property type="term" value="P:positive regulation of angiogenesis"/>
    <property type="evidence" value="ECO:0007669"/>
    <property type="project" value="Ensembl"/>
</dbReference>
<dbReference type="FunFam" id="3.40.50.10190:FF:000006">
    <property type="entry name" value="Breast cancer type 1 susceptibility protein homolog"/>
    <property type="match status" value="1"/>
</dbReference>
<keyword evidence="25" id="KW-0275">Fatty acid biosynthesis</keyword>
<dbReference type="GO" id="GO:0000976">
    <property type="term" value="F:transcription cis-regulatory region binding"/>
    <property type="evidence" value="ECO:0007669"/>
    <property type="project" value="Ensembl"/>
</dbReference>
<keyword evidence="22" id="KW-0443">Lipid metabolism</keyword>
<dbReference type="GO" id="GO:0001673">
    <property type="term" value="C:male germ cell nucleus"/>
    <property type="evidence" value="ECO:0007669"/>
    <property type="project" value="Ensembl"/>
</dbReference>
<comment type="function">
    <text evidence="32">E3 ubiquitin-protein ligase that specifically mediates the formation of 'Lys-6'-linked polyubiquitin chains and plays a central role in DNA repair by facilitating cellular responses to DNA damage. It is unclear whether it also mediates the formation of other types of polyubiquitin chains. The BRCA1-BARD1 heterodimer coordinates a diverse range of cellular pathways such as DNA damage repair, ubiquitination and transcriptional regulation to maintain genomic stability. Regulates centrosomal microtubule nucleation. Required for appropriate cell cycle arrests after ionizing irradiation in both the S-phase and the G2 phase of the cell cycle. Required for FANCD2 targeting to sites of DNA damage. Inhibits lipid synthesis by binding to inactive phosphorylated ACACA and preventing its dephosphorylation. Contributes to homologous recombination repair (HRR) via its direct interaction with PALB2, fine-tunes recombinational repair partly through its modulatory role in the PALB2-dependent loading of BRCA2-RAD51 repair machinery at DNA breaks. Component of the BRCA1-RBBP8 complex which regulates CHEK1 activation and controls cell cycle G2/M checkpoints on DNA damage via BRCA1-mediated ubiquitination of RBBP8. Acts as a transcriptional activator.</text>
</comment>
<dbReference type="GO" id="GO:0007059">
    <property type="term" value="P:chromosome segregation"/>
    <property type="evidence" value="ECO:0007669"/>
    <property type="project" value="Ensembl"/>
</dbReference>
<dbReference type="CDD" id="cd17721">
    <property type="entry name" value="BRCT_BRCA1_rpt2"/>
    <property type="match status" value="1"/>
</dbReference>
<dbReference type="GO" id="GO:0007095">
    <property type="term" value="P:mitotic G2 DNA damage checkpoint signaling"/>
    <property type="evidence" value="ECO:0007669"/>
    <property type="project" value="Ensembl"/>
</dbReference>
<dbReference type="Proteomes" id="UP000694385">
    <property type="component" value="Unassembled WGS sequence"/>
</dbReference>
<dbReference type="GO" id="GO:1990391">
    <property type="term" value="C:DNA repair complex"/>
    <property type="evidence" value="ECO:0007669"/>
    <property type="project" value="Ensembl"/>
</dbReference>
<gene>
    <name evidence="37" type="primary">Brca1</name>
</gene>
<dbReference type="GO" id="GO:1902042">
    <property type="term" value="P:negative regulation of extrinsic apoptotic signaling pathway via death domain receptors"/>
    <property type="evidence" value="ECO:0007669"/>
    <property type="project" value="Ensembl"/>
</dbReference>
<dbReference type="InterPro" id="IPR013083">
    <property type="entry name" value="Znf_RING/FYVE/PHD"/>
</dbReference>
<comment type="subunit">
    <text evidence="32">Heterodimer with BARD1. Part of the BRCA1-associated genome surveillance complex (BASC), which contains BRCA1, MSH2, MSH6, MLH1, ATM, BLM, PMS2 and the MRE11-RAD50-NBN protein (MRN) complex. This association could be a dynamic process changing throughout the cell cycle and within subnuclear domains. Component of the BRCA1-A complex, at least composed of BRCA1, BARD1, UIMC1/RAP80, ABRAXAS1, BRCC3/BRCC36, BABAM2 and BABAM1/NBA1. Interacts (via the BRCT domains) with ABRAXAS1 (phosphorylated form); this is important for recruitment to sites of DNA damage. Can form a heterotetramer with two molecules of ABRAXAS1 (phosphorylated form). Component of the BRCA1-RBBP8 complex. Interacts (via the BRCT domains) with RBBP8 ('Ser-327' phosphorylated form); the interaction ubiquitinates RBBP8, regulates CHEK1 activation, and involves RBBP8 in BRCA1-dependent G2/M checkpoint control on DNA damage. Associates with RNA polymerase II holoenzyme. Interacts with SMC1A, NELFB, DCLRE1C, CLSPN. CHEK1, CHEK2, BAP1, BRCC3, UBXN1 and PCLAF. Interacts (via BRCT domains) with BRIP1 (phosphorylated form). Interacts with FANCD2 (ubiquitinated form). Interacts with H2AX (phosphorylated on 'Ser-140'). Interacts (via the BRCT domains) with ACACA (phosphorylated form); the interaction prevents dephosphorylation of ACACA. Part of a BRCA complex containing BRCA1, BRCA2 and PALB2. Interacts directly with PALB2; the interaction is essential for its function in HRR. Interacts directly with BRCA2; the interaction occurs only in the presence of PALB2 which serves as the bridging protein. Interacts (via the BRCT domains) with LMO4; the interaction represses the transcriptional activity of BRCA1. Interacts (via the BRCT domains) with CCAR2 (via N-terminus); the interaction represses the transcriptional activator activity of BRCA1. Interacts with EXD2. Interacts (via C-terminus) with DHX9; this interaction is direct and links BRCA1 to the RNA polymerase II holoenzyme.</text>
</comment>
<evidence type="ECO:0000256" key="23">
    <source>
        <dbReference type="ARBA" id="ARBA00023125"/>
    </source>
</evidence>
<keyword evidence="21" id="KW-0805">Transcription regulation</keyword>
<dbReference type="GO" id="GO:0010575">
    <property type="term" value="P:positive regulation of vascular endothelial growth factor production"/>
    <property type="evidence" value="ECO:0007669"/>
    <property type="project" value="Ensembl"/>
</dbReference>
<evidence type="ECO:0000256" key="21">
    <source>
        <dbReference type="ARBA" id="ARBA00023015"/>
    </source>
</evidence>
<dbReference type="EC" id="2.3.2.27" evidence="5 32"/>
<dbReference type="SUPFAM" id="SSF57850">
    <property type="entry name" value="RING/U-box"/>
    <property type="match status" value="1"/>
</dbReference>
<feature type="region of interest" description="Disordered" evidence="34">
    <location>
        <begin position="1257"/>
        <end position="1289"/>
    </location>
</feature>
<comment type="subcellular location">
    <subcellularLocation>
        <location evidence="2 32">Chromosome</location>
    </subcellularLocation>
    <subcellularLocation>
        <location evidence="3">Cytoplasm</location>
    </subcellularLocation>
    <subcellularLocation>
        <location evidence="32">Nucleus</location>
    </subcellularLocation>
    <text evidence="32">Localizes at sites of DNA damage at double-strand breaks (DSBs); recruitment to DNA damage sites is mediated by the BRCA1-A complex.</text>
</comment>
<dbReference type="GO" id="GO:2000378">
    <property type="term" value="P:negative regulation of reactive oxygen species metabolic process"/>
    <property type="evidence" value="ECO:0007669"/>
    <property type="project" value="Ensembl"/>
</dbReference>
<keyword evidence="14 32" id="KW-0227">DNA damage</keyword>
<dbReference type="GO" id="GO:0005886">
    <property type="term" value="C:plasma membrane"/>
    <property type="evidence" value="ECO:0007669"/>
    <property type="project" value="Ensembl"/>
</dbReference>
<dbReference type="GO" id="GO:0051865">
    <property type="term" value="P:protein autoubiquitination"/>
    <property type="evidence" value="ECO:0007669"/>
    <property type="project" value="UniProtKB-UniRule"/>
</dbReference>
<accession>A0A8C5P3H3</accession>
<dbReference type="GO" id="GO:0060816">
    <property type="term" value="P:random inactivation of X chromosome"/>
    <property type="evidence" value="ECO:0007669"/>
    <property type="project" value="Ensembl"/>
</dbReference>
<feature type="compositionally biased region" description="Low complexity" evidence="34">
    <location>
        <begin position="1429"/>
        <end position="1440"/>
    </location>
</feature>
<keyword evidence="29 32" id="KW-0539">Nucleus</keyword>
<dbReference type="Gene3D" id="3.30.40.10">
    <property type="entry name" value="Zinc/RING finger domain, C3HC4 (zinc finger)"/>
    <property type="match status" value="1"/>
</dbReference>
<evidence type="ECO:0000256" key="19">
    <source>
        <dbReference type="ARBA" id="ARBA00022843"/>
    </source>
</evidence>
<evidence type="ECO:0000256" key="2">
    <source>
        <dbReference type="ARBA" id="ARBA00004286"/>
    </source>
</evidence>
<dbReference type="GO" id="GO:0030308">
    <property type="term" value="P:negative regulation of cell growth"/>
    <property type="evidence" value="ECO:0007669"/>
    <property type="project" value="Ensembl"/>
</dbReference>
<dbReference type="CDD" id="cd17735">
    <property type="entry name" value="BRCT_BRCA1_rpt1"/>
    <property type="match status" value="1"/>
</dbReference>
<feature type="region of interest" description="Disordered" evidence="34">
    <location>
        <begin position="586"/>
        <end position="670"/>
    </location>
</feature>
<feature type="compositionally biased region" description="Basic and acidic residues" evidence="34">
    <location>
        <begin position="534"/>
        <end position="549"/>
    </location>
</feature>
<reference evidence="37" key="1">
    <citation type="submission" date="2025-08" db="UniProtKB">
        <authorList>
            <consortium name="Ensembl"/>
        </authorList>
    </citation>
    <scope>IDENTIFICATION</scope>
</reference>
<feature type="compositionally biased region" description="Basic and acidic residues" evidence="34">
    <location>
        <begin position="880"/>
        <end position="891"/>
    </location>
</feature>
<evidence type="ECO:0000256" key="14">
    <source>
        <dbReference type="ARBA" id="ARBA00022763"/>
    </source>
</evidence>
<dbReference type="FunFam" id="3.40.50.10190:FF:000025">
    <property type="entry name" value="Breast cancer type 1 susceptibility protein homolog"/>
    <property type="match status" value="1"/>
</dbReference>
<comment type="pathway">
    <text evidence="4">Protein modification; protein ubiquitination.</text>
</comment>
<feature type="domain" description="BRCT" evidence="36">
    <location>
        <begin position="1539"/>
        <end position="1633"/>
    </location>
</feature>
<feature type="compositionally biased region" description="Polar residues" evidence="34">
    <location>
        <begin position="935"/>
        <end position="947"/>
    </location>
</feature>
<dbReference type="GO" id="GO:0003723">
    <property type="term" value="F:RNA binding"/>
    <property type="evidence" value="ECO:0007669"/>
    <property type="project" value="Ensembl"/>
</dbReference>
<evidence type="ECO:0000256" key="20">
    <source>
        <dbReference type="ARBA" id="ARBA00022990"/>
    </source>
</evidence>
<sequence>MDLPAVHCEEVQNVLNAMQKILECPICLELIKEPVSTKCDHIFCRFCMLKLLNQKKRPSQCPLCKNEITKRSLQESTRFSQLVEELLKIIDAFELDTGLQFANSYTFSKKSNNSEHLNQETSIIQSTGYRNRAKRLRQTQLGNPTLGGSLSNQLSNLGIVRLPKRKKKPQEKSFYIDLGKGLAVRDEEFLQITPEGARPEPNMDSAKKAACEVSEKDITNTEHHQPSNKDLNAVENHVAEKHPEKYQGVSISNLHMEPCGTDPHASSLQWENSSLFLTKDSMNVEKAEFCNKSKQSGLEKIQPSRWAKSKEACHDGQIASPERKVGLSAGPLSGRQTLNEQKPVCSETPAGNEGPAWLTRNSSILKVNEWFSRSGELLTFADTDSVRGESDAEVAGAVQVVGEVSGYSCSSKRTGVPDTDACPAVLCQSETVCSKPESDIKDKIFGKTYHKKAGLTNLNHVTENLIPGAFAAEPQITQEHPSTNKLKRKRRTPSCLQPEDFIKKADLTVVQKTCENISQGTDQMQQNGQVKDITNDGHKNETECDDIQKEGNANPIKSLSKESAFRSKAEPISSSISNLELELNVHHSRTPKKNRLRRKSSTRGNLVLELVSDNPSPPTHTELQIESCSSSEEMKEKKDSIQIPFRQGMEPPLGAAEPVAGGRKRKEPSERLSRICAWNVSLESTLGNIPGATNPSGSGKLKESVKCSHQRDEIEKTEIIHVPDSTKNLVLSEEKDLSTARSTESTSISVVPETECGTQGSISLLEDIALRKAKTASKQCMSQFVAIEKPKQPFPDASEDAGHSTEGLKHPPRHQLSHIQEANIEMEESEVDTQFLQNTFHTSKRQSFALFSNPRNPEEYTAASVHSTSLKKQSPEVTLECEHKEESKIRQDLPAVCQKDETGGDAKSTGGSGLCQSFQSRGSETALRIAGKSGMPQSPSLKQSISPIRSPAKSRWKKPLSEERSDRHSWSPEKAVGNEMIVQNSNAMQNNSRENAYKEAGSGSINEVGKLHRNRGPKLSTVFRLSFVQSETCKQSLVSGYNLEISQEGNEVVQAGSADFSPCLISDKLEQPVRSDNVSQVCSETPENLLDNDETKESTNFAKGDIMETSIVFGTSKHRRELSRSPSPFAHMPLAQSHQSRARKFESSGESISGEDENLPCFQHLHGKVTSTLSQSTKHYLSHEAENQVSLKNGSDDCSSEVILVEASQEHHFSEEAKCSGSMFSSQRSSLEDLAENTSSQDSCVMFNPPSQQVELRSASQEVVSDEEVVSDDEEKETDLEADNHQEDYVPSSLEASVYDSETNLSDDCSVLDILTTQQRDTMKDNLIKLQQEMAQLEAVLEQHGNQASGRSPSLLVDSYVPEDLPSPQQNRSGPDVCTSKKSDEYPVSQNPKSFSPDKFLPLPPDSSTSQNKEPTVERSSPFRSQLLSNRSSAHSHSGSIQNRNCPSGEELVKAVEAQELREPHLPWQEPEGTPYLESGISLFSNREHSDRALEPAHVCTSPASALKTSQFQAVAFSKSPPAPHAANVAVEENMSREQPERVNKRISMVVSGLTAKEFMLVQKFVRKHHLTLTGKVTEETTHVVMKTDAQLVCERTLKYFLGIAGGKWVVSYSWVTQSIKEKKILDEHDFEVRGDIINGRNHQGPKRARESQEKIFKGLQVCCYEPFTNMPKDQLEWMLQLCGAIVVKELSSFTVSCAHPIVVVQPEAWTEENDCQAIKQLYEASVVARDWVLDSVALNQCQDLENYLIAHISKASSPQG</sequence>
<feature type="domain" description="RING-type" evidence="35">
    <location>
        <begin position="24"/>
        <end position="65"/>
    </location>
</feature>
<feature type="compositionally biased region" description="Basic and acidic residues" evidence="34">
    <location>
        <begin position="959"/>
        <end position="971"/>
    </location>
</feature>
<evidence type="ECO:0000256" key="5">
    <source>
        <dbReference type="ARBA" id="ARBA00012483"/>
    </source>
</evidence>
<dbReference type="GO" id="GO:0085020">
    <property type="term" value="P:protein K6-linked ubiquitination"/>
    <property type="evidence" value="ECO:0007669"/>
    <property type="project" value="UniProtKB-UniRule"/>
</dbReference>
<dbReference type="GO" id="GO:0000724">
    <property type="term" value="P:double-strand break repair via homologous recombination"/>
    <property type="evidence" value="ECO:0007669"/>
    <property type="project" value="Ensembl"/>
</dbReference>
<keyword evidence="10" id="KW-0597">Phosphoprotein</keyword>
<keyword evidence="24" id="KW-0010">Activator</keyword>
<dbReference type="GO" id="GO:0031625">
    <property type="term" value="F:ubiquitin protein ligase binding"/>
    <property type="evidence" value="ECO:0007669"/>
    <property type="project" value="Ensembl"/>
</dbReference>
<keyword evidence="30 32" id="KW-0131">Cell cycle</keyword>
<dbReference type="PIRSF" id="PIRSF001734">
    <property type="entry name" value="BRCA1"/>
    <property type="match status" value="1"/>
</dbReference>
<dbReference type="InterPro" id="IPR018957">
    <property type="entry name" value="Znf_C3HC4_RING-type"/>
</dbReference>
<dbReference type="GO" id="GO:0070531">
    <property type="term" value="C:BRCA1-A complex"/>
    <property type="evidence" value="ECO:0007669"/>
    <property type="project" value="Ensembl"/>
</dbReference>
<keyword evidence="7" id="KW-0963">Cytoplasm</keyword>
<evidence type="ECO:0000256" key="10">
    <source>
        <dbReference type="ARBA" id="ARBA00022553"/>
    </source>
</evidence>
<dbReference type="GO" id="GO:0045944">
    <property type="term" value="P:positive regulation of transcription by RNA polymerase II"/>
    <property type="evidence" value="ECO:0007669"/>
    <property type="project" value="Ensembl"/>
</dbReference>
<dbReference type="InterPro" id="IPR036420">
    <property type="entry name" value="BRCT_dom_sf"/>
</dbReference>
<evidence type="ECO:0000256" key="9">
    <source>
        <dbReference type="ARBA" id="ARBA00022516"/>
    </source>
</evidence>
<keyword evidence="28 32" id="KW-0234">DNA repair</keyword>
<dbReference type="FunFam" id="3.30.40.10:FF:000213">
    <property type="entry name" value="Breast cancer type 1 susceptibility protein homolog"/>
    <property type="match status" value="1"/>
</dbReference>
<evidence type="ECO:0000313" key="38">
    <source>
        <dbReference type="Proteomes" id="UP000694385"/>
    </source>
</evidence>
<dbReference type="PROSITE" id="PS50172">
    <property type="entry name" value="BRCT"/>
    <property type="match status" value="2"/>
</dbReference>
<evidence type="ECO:0000256" key="26">
    <source>
        <dbReference type="ARBA" id="ARBA00023163"/>
    </source>
</evidence>
<evidence type="ECO:0000256" key="16">
    <source>
        <dbReference type="ARBA" id="ARBA00022786"/>
    </source>
</evidence>
<dbReference type="PROSITE" id="PS00518">
    <property type="entry name" value="ZF_RING_1"/>
    <property type="match status" value="1"/>
</dbReference>
<dbReference type="GO" id="GO:0000800">
    <property type="term" value="C:lateral element"/>
    <property type="evidence" value="ECO:0007669"/>
    <property type="project" value="Ensembl"/>
</dbReference>
<dbReference type="GO" id="GO:0045739">
    <property type="term" value="P:positive regulation of DNA repair"/>
    <property type="evidence" value="ECO:0007669"/>
    <property type="project" value="Ensembl"/>
</dbReference>
<dbReference type="GO" id="GO:0070532">
    <property type="term" value="C:BRCA1-B complex"/>
    <property type="evidence" value="ECO:0007669"/>
    <property type="project" value="Ensembl"/>
</dbReference>
<dbReference type="GO" id="GO:1990904">
    <property type="term" value="C:ribonucleoprotein complex"/>
    <property type="evidence" value="ECO:0007669"/>
    <property type="project" value="Ensembl"/>
</dbReference>
<dbReference type="GO" id="GO:0005737">
    <property type="term" value="C:cytoplasm"/>
    <property type="evidence" value="ECO:0007669"/>
    <property type="project" value="UniProtKB-SubCell"/>
</dbReference>
<feature type="region of interest" description="Disordered" evidence="34">
    <location>
        <begin position="534"/>
        <end position="565"/>
    </location>
</feature>
<dbReference type="GO" id="GO:0071479">
    <property type="term" value="P:cellular response to ionizing radiation"/>
    <property type="evidence" value="ECO:0007669"/>
    <property type="project" value="Ensembl"/>
</dbReference>
<evidence type="ECO:0000256" key="13">
    <source>
        <dbReference type="ARBA" id="ARBA00022737"/>
    </source>
</evidence>
<dbReference type="PANTHER" id="PTHR13763:SF0">
    <property type="entry name" value="BREAST CANCER TYPE 1 SUSCEPTIBILITY PROTEIN"/>
    <property type="match status" value="1"/>
</dbReference>
<keyword evidence="15 33" id="KW-0863">Zinc-finger</keyword>
<evidence type="ECO:0000256" key="17">
    <source>
        <dbReference type="ARBA" id="ARBA00022832"/>
    </source>
</evidence>
<dbReference type="GO" id="GO:0031436">
    <property type="term" value="C:BRCA1-BARD1 complex"/>
    <property type="evidence" value="ECO:0007669"/>
    <property type="project" value="UniProtKB-UniRule"/>
</dbReference>
<keyword evidence="18" id="KW-0862">Zinc</keyword>
<dbReference type="InterPro" id="IPR025994">
    <property type="entry name" value="BRCA1_serine_dom"/>
</dbReference>
<dbReference type="GO" id="GO:0002039">
    <property type="term" value="F:p53 binding"/>
    <property type="evidence" value="ECO:0007669"/>
    <property type="project" value="Ensembl"/>
</dbReference>
<dbReference type="Ensembl" id="ENSJJAT00000026825.1">
    <property type="protein sequence ID" value="ENSJJAP00000020279.1"/>
    <property type="gene ID" value="ENSJJAG00000020998.1"/>
</dbReference>